<dbReference type="Pfam" id="PF13556">
    <property type="entry name" value="HTH_30"/>
    <property type="match status" value="1"/>
</dbReference>
<dbReference type="PANTHER" id="PTHR33744">
    <property type="entry name" value="CARBOHYDRATE DIACID REGULATOR"/>
    <property type="match status" value="1"/>
</dbReference>
<dbReference type="Proteomes" id="UP000184342">
    <property type="component" value="Unassembled WGS sequence"/>
</dbReference>
<dbReference type="AlphaFoldDB" id="A0A1M6HW66"/>
<keyword evidence="3" id="KW-1185">Reference proteome</keyword>
<dbReference type="RefSeq" id="WP_073993919.1">
    <property type="nucleotide sequence ID" value="NZ_FQYT01000016.1"/>
</dbReference>
<proteinExistence type="predicted"/>
<dbReference type="Gene3D" id="1.10.10.2840">
    <property type="entry name" value="PucR C-terminal helix-turn-helix domain"/>
    <property type="match status" value="1"/>
</dbReference>
<sequence>MKLNLDILYYQLSNITKIEYFPGVRKNVTVKSPIFFEKSKYLSGHLVVITPEYLPEISDSVKDVIFLCVGVPQEMPANFVHDLFVMTKPAPMEQVFNALQQIFDLFEEWDEHLKDALYENLGFGEIVESCKYVTPSPISIIDENFCYAAYSKDASKKMGLTAAFVDDYNHIPLNVVNIIISHPDYESDLKIKDVFYISRDANIIAKNVFHNDSYVGRISTPMEKNDLSNKYNASILLHLNSYVERMYAKYNGFNPKNPKLDRMHSLLPEMLEGEKESLDELELELKKLNWLPDHIYVLVCFEPGHNYSKEIYADYFCPQIEKMWKGTCAFPYGSRIVVLVNLTIFSEFSESPFNQALSVFLRESLTIAGISRNFKYYKNIYASYEQTLIALEYGSLKDPTIWAFYYNHYALDYLVEHGSKNHRVESVCHTSVLILRDYDQQTGSELYKTLYAFFDAGFNSSHAAKKLNIHRSTFLNRMEKIEQMTGIHLENWELKLHIMLSFQILG</sequence>
<evidence type="ECO:0000259" key="1">
    <source>
        <dbReference type="Pfam" id="PF13556"/>
    </source>
</evidence>
<evidence type="ECO:0000313" key="3">
    <source>
        <dbReference type="Proteomes" id="UP000184342"/>
    </source>
</evidence>
<dbReference type="OrthoDB" id="1969285at2"/>
<gene>
    <name evidence="2" type="ORF">SAMN02745691_01623</name>
</gene>
<accession>A0A1M6HW66</accession>
<evidence type="ECO:0000313" key="2">
    <source>
        <dbReference type="EMBL" id="SHJ26388.1"/>
    </source>
</evidence>
<organism evidence="2 3">
    <name type="scientific">Parasporobacterium paucivorans DSM 15970</name>
    <dbReference type="NCBI Taxonomy" id="1122934"/>
    <lineage>
        <taxon>Bacteria</taxon>
        <taxon>Bacillati</taxon>
        <taxon>Bacillota</taxon>
        <taxon>Clostridia</taxon>
        <taxon>Lachnospirales</taxon>
        <taxon>Lachnospiraceae</taxon>
        <taxon>Parasporobacterium</taxon>
    </lineage>
</organism>
<feature type="domain" description="PucR C-terminal helix-turn-helix" evidence="1">
    <location>
        <begin position="446"/>
        <end position="502"/>
    </location>
</feature>
<dbReference type="InterPro" id="IPR025736">
    <property type="entry name" value="PucR_C-HTH_dom"/>
</dbReference>
<dbReference type="InterPro" id="IPR051448">
    <property type="entry name" value="CdaR-like_regulators"/>
</dbReference>
<dbReference type="STRING" id="1122934.SAMN02745691_01623"/>
<protein>
    <submittedName>
        <fullName evidence="2">PucR C-terminal helix-turn-helix domain-containing protein</fullName>
    </submittedName>
</protein>
<dbReference type="InterPro" id="IPR042070">
    <property type="entry name" value="PucR_C-HTH_sf"/>
</dbReference>
<dbReference type="EMBL" id="FQYT01000016">
    <property type="protein sequence ID" value="SHJ26388.1"/>
    <property type="molecule type" value="Genomic_DNA"/>
</dbReference>
<reference evidence="2 3" key="1">
    <citation type="submission" date="2016-11" db="EMBL/GenBank/DDBJ databases">
        <authorList>
            <person name="Jaros S."/>
            <person name="Januszkiewicz K."/>
            <person name="Wedrychowicz H."/>
        </authorList>
    </citation>
    <scope>NUCLEOTIDE SEQUENCE [LARGE SCALE GENOMIC DNA]</scope>
    <source>
        <strain evidence="2 3">DSM 15970</strain>
    </source>
</reference>
<name>A0A1M6HW66_9FIRM</name>